<keyword evidence="2 5" id="KW-0812">Transmembrane</keyword>
<comment type="subcellular location">
    <subcellularLocation>
        <location evidence="5">Cell membrane</location>
        <topology evidence="5">Multi-pass membrane protein</topology>
    </subcellularLocation>
</comment>
<dbReference type="AlphaFoldDB" id="A0A6B8KL54"/>
<protein>
    <submittedName>
        <fullName evidence="6">YnfA family protein</fullName>
    </submittedName>
</protein>
<dbReference type="PANTHER" id="PTHR36116:SF1">
    <property type="entry name" value="UPF0060 MEMBRANE PROTEIN YNFA"/>
    <property type="match status" value="1"/>
</dbReference>
<evidence type="ECO:0000256" key="1">
    <source>
        <dbReference type="ARBA" id="ARBA00022475"/>
    </source>
</evidence>
<reference evidence="6 7" key="1">
    <citation type="submission" date="2019-11" db="EMBL/GenBank/DDBJ databases">
        <title>The genome sequence of Methylocystis heyeri.</title>
        <authorList>
            <person name="Oshkin I.Y."/>
            <person name="Miroshnikov K."/>
            <person name="Dedysh S.N."/>
        </authorList>
    </citation>
    <scope>NUCLEOTIDE SEQUENCE [LARGE SCALE GENOMIC DNA]</scope>
    <source>
        <strain evidence="6 7">H2</strain>
    </source>
</reference>
<feature type="transmembrane region" description="Helical" evidence="5">
    <location>
        <begin position="31"/>
        <end position="48"/>
    </location>
</feature>
<dbReference type="PANTHER" id="PTHR36116">
    <property type="entry name" value="UPF0060 MEMBRANE PROTEIN YNFA"/>
    <property type="match status" value="1"/>
</dbReference>
<proteinExistence type="inferred from homology"/>
<name>A0A6B8KL54_9HYPH</name>
<dbReference type="InterPro" id="IPR003844">
    <property type="entry name" value="UPF0060"/>
</dbReference>
<feature type="transmembrane region" description="Helical" evidence="5">
    <location>
        <begin position="84"/>
        <end position="103"/>
    </location>
</feature>
<keyword evidence="4 5" id="KW-0472">Membrane</keyword>
<dbReference type="RefSeq" id="WP_136494340.1">
    <property type="nucleotide sequence ID" value="NZ_CP046052.1"/>
</dbReference>
<sequence length="105" mass="11318">MSFFYFLVAGCCEIAGCWCFWVWLRLGRSALWMEPGLVSLAIFAMALARVDSALAGRAFAAYGGVYIALSLFWLWAVEGARPDAYDLAGACLCLLGAGLIALAPR</sequence>
<evidence type="ECO:0000256" key="4">
    <source>
        <dbReference type="ARBA" id="ARBA00023136"/>
    </source>
</evidence>
<dbReference type="NCBIfam" id="NF002586">
    <property type="entry name" value="PRK02237.1"/>
    <property type="match status" value="1"/>
</dbReference>
<dbReference type="SUPFAM" id="SSF103481">
    <property type="entry name" value="Multidrug resistance efflux transporter EmrE"/>
    <property type="match status" value="1"/>
</dbReference>
<keyword evidence="3 5" id="KW-1133">Transmembrane helix</keyword>
<dbReference type="GO" id="GO:0005886">
    <property type="term" value="C:plasma membrane"/>
    <property type="evidence" value="ECO:0007669"/>
    <property type="project" value="UniProtKB-SubCell"/>
</dbReference>
<dbReference type="KEGG" id="mhey:H2LOC_019520"/>
<gene>
    <name evidence="6" type="ORF">H2LOC_019520</name>
</gene>
<dbReference type="InterPro" id="IPR037185">
    <property type="entry name" value="EmrE-like"/>
</dbReference>
<comment type="similarity">
    <text evidence="5">Belongs to the UPF0060 family.</text>
</comment>
<evidence type="ECO:0000313" key="7">
    <source>
        <dbReference type="Proteomes" id="UP000309061"/>
    </source>
</evidence>
<evidence type="ECO:0000256" key="3">
    <source>
        <dbReference type="ARBA" id="ARBA00022989"/>
    </source>
</evidence>
<evidence type="ECO:0000256" key="2">
    <source>
        <dbReference type="ARBA" id="ARBA00022692"/>
    </source>
</evidence>
<organism evidence="6 7">
    <name type="scientific">Methylocystis heyeri</name>
    <dbReference type="NCBI Taxonomy" id="391905"/>
    <lineage>
        <taxon>Bacteria</taxon>
        <taxon>Pseudomonadati</taxon>
        <taxon>Pseudomonadota</taxon>
        <taxon>Alphaproteobacteria</taxon>
        <taxon>Hyphomicrobiales</taxon>
        <taxon>Methylocystaceae</taxon>
        <taxon>Methylocystis</taxon>
    </lineage>
</organism>
<dbReference type="OrthoDB" id="123240at2"/>
<dbReference type="HAMAP" id="MF_00010">
    <property type="entry name" value="UPF0060"/>
    <property type="match status" value="1"/>
</dbReference>
<evidence type="ECO:0000313" key="6">
    <source>
        <dbReference type="EMBL" id="QGM47685.1"/>
    </source>
</evidence>
<feature type="transmembrane region" description="Helical" evidence="5">
    <location>
        <begin position="54"/>
        <end position="77"/>
    </location>
</feature>
<feature type="transmembrane region" description="Helical" evidence="5">
    <location>
        <begin position="6"/>
        <end position="24"/>
    </location>
</feature>
<keyword evidence="1 5" id="KW-1003">Cell membrane</keyword>
<dbReference type="Proteomes" id="UP000309061">
    <property type="component" value="Chromosome"/>
</dbReference>
<dbReference type="Pfam" id="PF02694">
    <property type="entry name" value="UPF0060"/>
    <property type="match status" value="1"/>
</dbReference>
<accession>A0A6B8KL54</accession>
<dbReference type="EMBL" id="CP046052">
    <property type="protein sequence ID" value="QGM47685.1"/>
    <property type="molecule type" value="Genomic_DNA"/>
</dbReference>
<keyword evidence="7" id="KW-1185">Reference proteome</keyword>
<evidence type="ECO:0000256" key="5">
    <source>
        <dbReference type="HAMAP-Rule" id="MF_00010"/>
    </source>
</evidence>